<protein>
    <submittedName>
        <fullName evidence="1">DUF2911 domain-containing protein</fullName>
    </submittedName>
</protein>
<evidence type="ECO:0000313" key="1">
    <source>
        <dbReference type="EMBL" id="QEC78223.1"/>
    </source>
</evidence>
<accession>A0A5B8W3C9</accession>
<dbReference type="AlphaFoldDB" id="A0A5B8W3C9"/>
<proteinExistence type="predicted"/>
<dbReference type="Proteomes" id="UP000321362">
    <property type="component" value="Chromosome"/>
</dbReference>
<dbReference type="Pfam" id="PF11138">
    <property type="entry name" value="DUF2911"/>
    <property type="match status" value="1"/>
</dbReference>
<dbReference type="SUPFAM" id="SSF48452">
    <property type="entry name" value="TPR-like"/>
    <property type="match status" value="1"/>
</dbReference>
<keyword evidence="2" id="KW-1185">Reference proteome</keyword>
<dbReference type="EMBL" id="CP042437">
    <property type="protein sequence ID" value="QEC78223.1"/>
    <property type="molecule type" value="Genomic_DNA"/>
</dbReference>
<name>A0A5B8W3C9_9SPHI</name>
<dbReference type="Gene3D" id="1.25.40.10">
    <property type="entry name" value="Tetratricopeptide repeat domain"/>
    <property type="match status" value="1"/>
</dbReference>
<evidence type="ECO:0000313" key="2">
    <source>
        <dbReference type="Proteomes" id="UP000321362"/>
    </source>
</evidence>
<gene>
    <name evidence="1" type="ORF">FSB76_20605</name>
</gene>
<reference evidence="1 2" key="1">
    <citation type="journal article" date="2013" name="J. Microbiol.">
        <title>Mucilaginibacter ginsenosidivorax sp. nov., with ginsenoside converting activity isolated from sediment.</title>
        <authorList>
            <person name="Kim J.K."/>
            <person name="Choi T.E."/>
            <person name="Liu Q.M."/>
            <person name="Park H.Y."/>
            <person name="Yi T.H."/>
            <person name="Yoon M.H."/>
            <person name="Kim S.C."/>
            <person name="Im W.T."/>
        </authorList>
    </citation>
    <scope>NUCLEOTIDE SEQUENCE [LARGE SCALE GENOMIC DNA]</scope>
    <source>
        <strain evidence="1 2">KHI28</strain>
    </source>
</reference>
<organism evidence="1 2">
    <name type="scientific">Mucilaginibacter ginsenosidivorax</name>
    <dbReference type="NCBI Taxonomy" id="862126"/>
    <lineage>
        <taxon>Bacteria</taxon>
        <taxon>Pseudomonadati</taxon>
        <taxon>Bacteroidota</taxon>
        <taxon>Sphingobacteriia</taxon>
        <taxon>Sphingobacteriales</taxon>
        <taxon>Sphingobacteriaceae</taxon>
        <taxon>Mucilaginibacter</taxon>
    </lineage>
</organism>
<sequence>MLTQLDAFALQLYCCYLALLKIKNNFIVKNADHHFPKTANNPTMKTTLLCLLTFITFHFYDALAQELPFKIPAASLGQRIEQDFGLGTVSVKYYRPNTKGRKIFNGMEPYGIVWRTGANNATVVTLTDSVQVEGNTLAPGSYSLFSIPGADEWTIIFNKTINQWGAYAYDQKQDVLRFKVKPTKLTSKVETLTIQFADVKQDDCLLQILWENTGINIHLKTDVDNRIMANIQEAMKGEKKPYYMSAVWCYNHNRNLAQALTWMQEADKTNPTAYNIKYWLARLQLKTGDKKSAIVSANEGLKLASAENNAEYIRMNKEVLHDAGAN</sequence>
<dbReference type="InterPro" id="IPR011990">
    <property type="entry name" value="TPR-like_helical_dom_sf"/>
</dbReference>
<dbReference type="InterPro" id="IPR021314">
    <property type="entry name" value="DUF2911"/>
</dbReference>
<dbReference type="OrthoDB" id="195456at2"/>
<dbReference type="KEGG" id="mgk:FSB76_20605"/>
<dbReference type="RefSeq" id="WP_147056662.1">
    <property type="nucleotide sequence ID" value="NZ_CP042437.1"/>
</dbReference>